<evidence type="ECO:0000256" key="2">
    <source>
        <dbReference type="ARBA" id="ARBA00023125"/>
    </source>
</evidence>
<evidence type="ECO:0000259" key="5">
    <source>
        <dbReference type="PROSITE" id="PS50977"/>
    </source>
</evidence>
<gene>
    <name evidence="6" type="ORF">ACERLL_12135</name>
</gene>
<protein>
    <submittedName>
        <fullName evidence="6">TetR/AcrR family transcriptional regulator</fullName>
    </submittedName>
</protein>
<feature type="DNA-binding region" description="H-T-H motif" evidence="4">
    <location>
        <begin position="28"/>
        <end position="47"/>
    </location>
</feature>
<evidence type="ECO:0000256" key="3">
    <source>
        <dbReference type="ARBA" id="ARBA00023163"/>
    </source>
</evidence>
<dbReference type="EMBL" id="JBGUAW010000008">
    <property type="protein sequence ID" value="MFA9461572.1"/>
    <property type="molecule type" value="Genomic_DNA"/>
</dbReference>
<evidence type="ECO:0000256" key="1">
    <source>
        <dbReference type="ARBA" id="ARBA00023015"/>
    </source>
</evidence>
<accession>A0ABV4TX79</accession>
<dbReference type="Pfam" id="PF00440">
    <property type="entry name" value="TetR_N"/>
    <property type="match status" value="1"/>
</dbReference>
<keyword evidence="2 4" id="KW-0238">DNA-binding</keyword>
<keyword evidence="1" id="KW-0805">Transcription regulation</keyword>
<reference evidence="6 7" key="1">
    <citation type="submission" date="2024-08" db="EMBL/GenBank/DDBJ databases">
        <title>Whole-genome sequencing of halo(alkali)philic microorganisms from hypersaline lakes.</title>
        <authorList>
            <person name="Sorokin D.Y."/>
            <person name="Merkel A.Y."/>
            <person name="Messina E."/>
            <person name="Yakimov M."/>
        </authorList>
    </citation>
    <scope>NUCLEOTIDE SEQUENCE [LARGE SCALE GENOMIC DNA]</scope>
    <source>
        <strain evidence="6 7">Cl-TMA</strain>
    </source>
</reference>
<sequence>MGRPSTAREDLVTTAANELWQGSYGSVSVGSLCSSAEVKRGSFYYFFDSKDDLVLAALEHSWKRMQGRFERILGDETIPPLQRLSHFFHALADVHEQYRRESGHVPGCPFGNLSVELGSIHDPIRERVSDIFGRIVGYLAELLHAARDAGELEANSSEIERRSEQIFVCLQGAQVLAKTHSDPEVIRRMAPVAVAIATGF</sequence>
<keyword evidence="3" id="KW-0804">Transcription</keyword>
<dbReference type="PANTHER" id="PTHR47506:SF1">
    <property type="entry name" value="HTH-TYPE TRANSCRIPTIONAL REGULATOR YJDC"/>
    <property type="match status" value="1"/>
</dbReference>
<dbReference type="InterPro" id="IPR036271">
    <property type="entry name" value="Tet_transcr_reg_TetR-rel_C_sf"/>
</dbReference>
<dbReference type="InterPro" id="IPR009057">
    <property type="entry name" value="Homeodomain-like_sf"/>
</dbReference>
<dbReference type="SUPFAM" id="SSF46689">
    <property type="entry name" value="Homeodomain-like"/>
    <property type="match status" value="1"/>
</dbReference>
<evidence type="ECO:0000256" key="4">
    <source>
        <dbReference type="PROSITE-ProRule" id="PRU00335"/>
    </source>
</evidence>
<evidence type="ECO:0000313" key="7">
    <source>
        <dbReference type="Proteomes" id="UP001575181"/>
    </source>
</evidence>
<dbReference type="InterPro" id="IPR001647">
    <property type="entry name" value="HTH_TetR"/>
</dbReference>
<dbReference type="Gene3D" id="1.10.357.10">
    <property type="entry name" value="Tetracycline Repressor, domain 2"/>
    <property type="match status" value="1"/>
</dbReference>
<dbReference type="InterPro" id="IPR011075">
    <property type="entry name" value="TetR_C"/>
</dbReference>
<dbReference type="Pfam" id="PF16925">
    <property type="entry name" value="TetR_C_13"/>
    <property type="match status" value="1"/>
</dbReference>
<proteinExistence type="predicted"/>
<comment type="caution">
    <text evidence="6">The sequence shown here is derived from an EMBL/GenBank/DDBJ whole genome shotgun (WGS) entry which is preliminary data.</text>
</comment>
<dbReference type="PANTHER" id="PTHR47506">
    <property type="entry name" value="TRANSCRIPTIONAL REGULATORY PROTEIN"/>
    <property type="match status" value="1"/>
</dbReference>
<organism evidence="6 7">
    <name type="scientific">Thiohalorhabdus methylotrophus</name>
    <dbReference type="NCBI Taxonomy" id="3242694"/>
    <lineage>
        <taxon>Bacteria</taxon>
        <taxon>Pseudomonadati</taxon>
        <taxon>Pseudomonadota</taxon>
        <taxon>Gammaproteobacteria</taxon>
        <taxon>Thiohalorhabdales</taxon>
        <taxon>Thiohalorhabdaceae</taxon>
        <taxon>Thiohalorhabdus</taxon>
    </lineage>
</organism>
<dbReference type="RefSeq" id="WP_373656358.1">
    <property type="nucleotide sequence ID" value="NZ_JBGUAW010000008.1"/>
</dbReference>
<dbReference type="Proteomes" id="UP001575181">
    <property type="component" value="Unassembled WGS sequence"/>
</dbReference>
<dbReference type="PROSITE" id="PS50977">
    <property type="entry name" value="HTH_TETR_2"/>
    <property type="match status" value="1"/>
</dbReference>
<dbReference type="SUPFAM" id="SSF48498">
    <property type="entry name" value="Tetracyclin repressor-like, C-terminal domain"/>
    <property type="match status" value="1"/>
</dbReference>
<keyword evidence="7" id="KW-1185">Reference proteome</keyword>
<evidence type="ECO:0000313" key="6">
    <source>
        <dbReference type="EMBL" id="MFA9461572.1"/>
    </source>
</evidence>
<feature type="domain" description="HTH tetR-type" evidence="5">
    <location>
        <begin position="5"/>
        <end position="65"/>
    </location>
</feature>
<name>A0ABV4TX79_9GAMM</name>